<keyword evidence="2" id="KW-0472">Membrane</keyword>
<keyword evidence="2" id="KW-0812">Transmembrane</keyword>
<reference evidence="3 4" key="1">
    <citation type="submission" date="2021-04" db="EMBL/GenBank/DDBJ databases">
        <title>Complete genome sequence of a novel Streptococcus species.</title>
        <authorList>
            <person name="Teng J.L.L."/>
        </authorList>
    </citation>
    <scope>NUCLEOTIDE SEQUENCE [LARGE SCALE GENOMIC DNA]</scope>
    <source>
        <strain evidence="3 4">HKU75</strain>
    </source>
</reference>
<dbReference type="RefSeq" id="WP_212572518.1">
    <property type="nucleotide sequence ID" value="NZ_CP073084.1"/>
</dbReference>
<dbReference type="Gene3D" id="2.20.110.10">
    <property type="entry name" value="Histone H3 K4-specific methyltransferase SET7/9 N-terminal domain"/>
    <property type="match status" value="2"/>
</dbReference>
<keyword evidence="1" id="KW-0677">Repeat</keyword>
<dbReference type="PANTHER" id="PTHR43215:SF14">
    <property type="entry name" value="RADIAL SPOKE HEAD 1 HOMOLOG"/>
    <property type="match status" value="1"/>
</dbReference>
<dbReference type="Proteomes" id="UP000677616">
    <property type="component" value="Chromosome"/>
</dbReference>
<protein>
    <recommendedName>
        <fullName evidence="5">MORN repeat protein</fullName>
    </recommendedName>
</protein>
<dbReference type="PIRSF" id="PIRSF034300">
    <property type="entry name" value="UCP034300"/>
    <property type="match status" value="1"/>
</dbReference>
<feature type="transmembrane region" description="Helical" evidence="2">
    <location>
        <begin position="25"/>
        <end position="43"/>
    </location>
</feature>
<evidence type="ECO:0000313" key="3">
    <source>
        <dbReference type="EMBL" id="QUE55095.1"/>
    </source>
</evidence>
<proteinExistence type="predicted"/>
<dbReference type="InterPro" id="IPR014590">
    <property type="entry name" value="UCP034300_MORN_rpt-cont"/>
</dbReference>
<evidence type="ECO:0000313" key="4">
    <source>
        <dbReference type="Proteomes" id="UP000677616"/>
    </source>
</evidence>
<dbReference type="PANTHER" id="PTHR43215">
    <property type="entry name" value="RADIAL SPOKE HEAD 1 HOMOLOG"/>
    <property type="match status" value="1"/>
</dbReference>
<keyword evidence="4" id="KW-1185">Reference proteome</keyword>
<evidence type="ECO:0000256" key="1">
    <source>
        <dbReference type="ARBA" id="ARBA00022737"/>
    </source>
</evidence>
<dbReference type="SMART" id="SM00698">
    <property type="entry name" value="MORN"/>
    <property type="match status" value="3"/>
</dbReference>
<accession>A0ABX7YMY1</accession>
<name>A0ABX7YMY1_9STRE</name>
<evidence type="ECO:0008006" key="5">
    <source>
        <dbReference type="Google" id="ProtNLM"/>
    </source>
</evidence>
<dbReference type="EMBL" id="CP073084">
    <property type="protein sequence ID" value="QUE55095.1"/>
    <property type="molecule type" value="Genomic_DNA"/>
</dbReference>
<organism evidence="3 4">
    <name type="scientific">Streptococcus oriscaviae</name>
    <dbReference type="NCBI Taxonomy" id="2781599"/>
    <lineage>
        <taxon>Bacteria</taxon>
        <taxon>Bacillati</taxon>
        <taxon>Bacillota</taxon>
        <taxon>Bacilli</taxon>
        <taxon>Lactobacillales</taxon>
        <taxon>Streptococcaceae</taxon>
        <taxon>Streptococcus</taxon>
    </lineage>
</organism>
<dbReference type="Pfam" id="PF02493">
    <property type="entry name" value="MORN"/>
    <property type="match status" value="4"/>
</dbReference>
<keyword evidence="2" id="KW-1133">Transmembrane helix</keyword>
<gene>
    <name evidence="3" type="ORF">INT76_04225</name>
</gene>
<dbReference type="InterPro" id="IPR003409">
    <property type="entry name" value="MORN"/>
</dbReference>
<sequence>MKKSNSGLHELNRFKKYLTRKNGEILGLILIIVCAISVFTGQISSEKALTLDNGNIQYQGYVRANKMNGQGKLTFENGDSYEGEFKNGVFNGKGTFISSEGWKYEGDFKNGLADGQGKLTTQTKTVYEGTFKEGIYQHAD</sequence>
<evidence type="ECO:0000256" key="2">
    <source>
        <dbReference type="SAM" id="Phobius"/>
    </source>
</evidence>
<dbReference type="SUPFAM" id="SSF82185">
    <property type="entry name" value="Histone H3 K4-specific methyltransferase SET7/9 N-terminal domain"/>
    <property type="match status" value="1"/>
</dbReference>